<dbReference type="InterPro" id="IPR036908">
    <property type="entry name" value="RlpA-like_sf"/>
</dbReference>
<organism evidence="2 3">
    <name type="scientific">Plectosphaerella cucumerina</name>
    <dbReference type="NCBI Taxonomy" id="40658"/>
    <lineage>
        <taxon>Eukaryota</taxon>
        <taxon>Fungi</taxon>
        <taxon>Dikarya</taxon>
        <taxon>Ascomycota</taxon>
        <taxon>Pezizomycotina</taxon>
        <taxon>Sordariomycetes</taxon>
        <taxon>Hypocreomycetidae</taxon>
        <taxon>Glomerellales</taxon>
        <taxon>Plectosphaerellaceae</taxon>
        <taxon>Plectosphaerella</taxon>
    </lineage>
</organism>
<proteinExistence type="predicted"/>
<dbReference type="EMBL" id="JAGPXD010000003">
    <property type="protein sequence ID" value="KAH7363592.1"/>
    <property type="molecule type" value="Genomic_DNA"/>
</dbReference>
<sequence length="97" mass="10426">MTYYDLGVGACGIDDGGKDDTDNIVALSHLLMGERSTGNLFCGKVITIRLGGQTTTAVVHDKCMGCAKEDVDVSKAVFNKLVGALDAGRVRVEWWFK</sequence>
<dbReference type="Proteomes" id="UP000813385">
    <property type="component" value="Unassembled WGS sequence"/>
</dbReference>
<dbReference type="PANTHER" id="PTHR31836:SF28">
    <property type="entry name" value="SRCR DOMAIN-CONTAINING PROTEIN-RELATED"/>
    <property type="match status" value="1"/>
</dbReference>
<evidence type="ECO:0000313" key="3">
    <source>
        <dbReference type="Proteomes" id="UP000813385"/>
    </source>
</evidence>
<reference evidence="2" key="1">
    <citation type="journal article" date="2021" name="Nat. Commun.">
        <title>Genetic determinants of endophytism in the Arabidopsis root mycobiome.</title>
        <authorList>
            <person name="Mesny F."/>
            <person name="Miyauchi S."/>
            <person name="Thiergart T."/>
            <person name="Pickel B."/>
            <person name="Atanasova L."/>
            <person name="Karlsson M."/>
            <person name="Huettel B."/>
            <person name="Barry K.W."/>
            <person name="Haridas S."/>
            <person name="Chen C."/>
            <person name="Bauer D."/>
            <person name="Andreopoulos W."/>
            <person name="Pangilinan J."/>
            <person name="LaButti K."/>
            <person name="Riley R."/>
            <person name="Lipzen A."/>
            <person name="Clum A."/>
            <person name="Drula E."/>
            <person name="Henrissat B."/>
            <person name="Kohler A."/>
            <person name="Grigoriev I.V."/>
            <person name="Martin F.M."/>
            <person name="Hacquard S."/>
        </authorList>
    </citation>
    <scope>NUCLEOTIDE SEQUENCE</scope>
    <source>
        <strain evidence="2">MPI-CAGE-AT-0016</strain>
    </source>
</reference>
<gene>
    <name evidence="2" type="ORF">B0T11DRAFT_224686</name>
</gene>
<name>A0A8K0THQ0_9PEZI</name>
<keyword evidence="3" id="KW-1185">Reference proteome</keyword>
<dbReference type="Gene3D" id="2.40.40.10">
    <property type="entry name" value="RlpA-like domain"/>
    <property type="match status" value="1"/>
</dbReference>
<dbReference type="OrthoDB" id="623670at2759"/>
<protein>
    <submittedName>
        <fullName evidence="2">RlpA-like double-psi beta-barrel-protein domain-containing protein-containing protein</fullName>
    </submittedName>
</protein>
<dbReference type="InterPro" id="IPR051477">
    <property type="entry name" value="Expansin_CellWall"/>
</dbReference>
<keyword evidence="1" id="KW-0732">Signal</keyword>
<accession>A0A8K0THQ0</accession>
<dbReference type="SUPFAM" id="SSF50685">
    <property type="entry name" value="Barwin-like endoglucanases"/>
    <property type="match status" value="1"/>
</dbReference>
<dbReference type="PANTHER" id="PTHR31836">
    <property type="match status" value="1"/>
</dbReference>
<dbReference type="AlphaFoldDB" id="A0A8K0THQ0"/>
<evidence type="ECO:0000256" key="1">
    <source>
        <dbReference type="ARBA" id="ARBA00022729"/>
    </source>
</evidence>
<evidence type="ECO:0000313" key="2">
    <source>
        <dbReference type="EMBL" id="KAH7363592.1"/>
    </source>
</evidence>
<comment type="caution">
    <text evidence="2">The sequence shown here is derived from an EMBL/GenBank/DDBJ whole genome shotgun (WGS) entry which is preliminary data.</text>
</comment>
<dbReference type="CDD" id="cd22191">
    <property type="entry name" value="DPBB_RlpA_EXP_N-like"/>
    <property type="match status" value="1"/>
</dbReference>